<dbReference type="PANTHER" id="PTHR14187">
    <property type="entry name" value="ALPHA KINASE/ELONGATION FACTOR 2 KINASE"/>
    <property type="match status" value="1"/>
</dbReference>
<evidence type="ECO:0000256" key="1">
    <source>
        <dbReference type="SAM" id="MobiDB-lite"/>
    </source>
</evidence>
<dbReference type="EMBL" id="ML220114">
    <property type="protein sequence ID" value="TGZ83007.1"/>
    <property type="molecule type" value="Genomic_DNA"/>
</dbReference>
<feature type="region of interest" description="Disordered" evidence="1">
    <location>
        <begin position="808"/>
        <end position="846"/>
    </location>
</feature>
<feature type="region of interest" description="Disordered" evidence="1">
    <location>
        <begin position="530"/>
        <end position="574"/>
    </location>
</feature>
<dbReference type="AlphaFoldDB" id="A0A4S2N1T1"/>
<sequence length="863" mass="94987">MTTSLRSALLGLDLSPSRPVSAVSGLPTAKIVVGIDFGTTHSAVAWAQTDAAEEYEVITNWPGMSGNDFGKVPSDVSYGPITSAPNTPQTARSSTSSSGASDNYSDASRASSDGSWASMRVEDIARPNGILPKGFKWGFLVPPTSPDRISYIKILLDPLLPRPTFVSPSITTLPPGITPLQVASDYLLALRLHTLQTISRRLGPQVLAESEIEYILTVPAVWSDKARQLTLEAAIAAGLGAQQFNTFIPSPVATTATIRLLTEPEAAAEYTLRSLRTSAANLGDCFTVVDLGGATADLISYRITKLGPLRLEEVAVGTGALCGGVYLDRRFEDWVKGKVGQKYWDKMGAHARHCLKSYWESCVKREFCWDAEEEEKKEKEMELRRGMDAMGDVGIGIHGGSEMEDADPSDYWVPVVGVPDNPAMGIKDSFLRLTRREVYHLFQPITSQIQSLIASQLLTVLNTCQMPVSALLLVGGLGSSPHIDKQIKTWCTKIPVLQPRNAWTAVVRGAIIRGVSGSIGVEEVATPQIPQAPPSEAATSPTSNSPQNRFPKRTSSLSRPTNPSAQPSLGTPQFNHSRFRGSLIASRLARRWYGVVHDAVYNPAIHGDATTAQAGWHKLRREWVVKNRVRWYISRGDMIRDGVPISFPFYRTVSENQVSYDHLGDGTYVLKTELFVYDGDITDAGSGHHRHHHHRHHAQNLTIGASDGNGNVKQTAPEVRNEHVKRLCTLKTQPLPVRYFMKMRNDQGERFWRVDYELEVTIGEGGVGFEMVLLRRRKRRPGEVVPGEDAAGKGKGGLEVVVEEVMTPNGGVAVPGGDGRLRRREGETELEKEDREREERNKRKTKDYVLEKMRVGKVEARYD</sequence>
<evidence type="ECO:0008006" key="4">
    <source>
        <dbReference type="Google" id="ProtNLM"/>
    </source>
</evidence>
<gene>
    <name evidence="2" type="ORF">EX30DRAFT_370046</name>
</gene>
<dbReference type="Proteomes" id="UP000298138">
    <property type="component" value="Unassembled WGS sequence"/>
</dbReference>
<feature type="compositionally biased region" description="Polar residues" evidence="1">
    <location>
        <begin position="537"/>
        <end position="574"/>
    </location>
</feature>
<dbReference type="InterPro" id="IPR043129">
    <property type="entry name" value="ATPase_NBD"/>
</dbReference>
<name>A0A4S2N1T1_9PEZI</name>
<proteinExistence type="predicted"/>
<dbReference type="Gene3D" id="3.90.640.10">
    <property type="entry name" value="Actin, Chain A, domain 4"/>
    <property type="match status" value="1"/>
</dbReference>
<feature type="compositionally biased region" description="Low complexity" evidence="1">
    <location>
        <begin position="93"/>
        <end position="108"/>
    </location>
</feature>
<feature type="compositionally biased region" description="Polar residues" evidence="1">
    <location>
        <begin position="83"/>
        <end position="92"/>
    </location>
</feature>
<accession>A0A4S2N1T1</accession>
<evidence type="ECO:0000313" key="3">
    <source>
        <dbReference type="Proteomes" id="UP000298138"/>
    </source>
</evidence>
<dbReference type="SUPFAM" id="SSF53067">
    <property type="entry name" value="Actin-like ATPase domain"/>
    <property type="match status" value="2"/>
</dbReference>
<dbReference type="InParanoid" id="A0A4S2N1T1"/>
<reference evidence="2 3" key="1">
    <citation type="submission" date="2019-04" db="EMBL/GenBank/DDBJ databases">
        <title>Comparative genomics and transcriptomics to analyze fruiting body development in filamentous ascomycetes.</title>
        <authorList>
            <consortium name="DOE Joint Genome Institute"/>
            <person name="Lutkenhaus R."/>
            <person name="Traeger S."/>
            <person name="Breuer J."/>
            <person name="Kuo A."/>
            <person name="Lipzen A."/>
            <person name="Pangilinan J."/>
            <person name="Dilworth D."/>
            <person name="Sandor L."/>
            <person name="Poggeler S."/>
            <person name="Barry K."/>
            <person name="Grigoriev I.V."/>
            <person name="Nowrousian M."/>
        </authorList>
    </citation>
    <scope>NUCLEOTIDE SEQUENCE [LARGE SCALE GENOMIC DNA]</scope>
    <source>
        <strain evidence="2 3">CBS 389.68</strain>
    </source>
</reference>
<dbReference type="PANTHER" id="PTHR14187:SF82">
    <property type="entry name" value="FAMILY CHAPERONE, PUTATIVE (AFU_ORTHOLOGUE AFUA_7G08575)-RELATED"/>
    <property type="match status" value="1"/>
</dbReference>
<feature type="compositionally biased region" description="Basic and acidic residues" evidence="1">
    <location>
        <begin position="824"/>
        <end position="846"/>
    </location>
</feature>
<dbReference type="CDD" id="cd10170">
    <property type="entry name" value="ASKHA_NBD_HSP70"/>
    <property type="match status" value="1"/>
</dbReference>
<evidence type="ECO:0000313" key="2">
    <source>
        <dbReference type="EMBL" id="TGZ83007.1"/>
    </source>
</evidence>
<keyword evidence="3" id="KW-1185">Reference proteome</keyword>
<dbReference type="Gene3D" id="3.30.420.40">
    <property type="match status" value="3"/>
</dbReference>
<dbReference type="OrthoDB" id="5332281at2759"/>
<feature type="region of interest" description="Disordered" evidence="1">
    <location>
        <begin position="76"/>
        <end position="112"/>
    </location>
</feature>
<protein>
    <recommendedName>
        <fullName evidence="4">Actin-like ATPase domain-containing protein</fullName>
    </recommendedName>
</protein>
<dbReference type="STRING" id="341454.A0A4S2N1T1"/>
<organism evidence="2 3">
    <name type="scientific">Ascodesmis nigricans</name>
    <dbReference type="NCBI Taxonomy" id="341454"/>
    <lineage>
        <taxon>Eukaryota</taxon>
        <taxon>Fungi</taxon>
        <taxon>Dikarya</taxon>
        <taxon>Ascomycota</taxon>
        <taxon>Pezizomycotina</taxon>
        <taxon>Pezizomycetes</taxon>
        <taxon>Pezizales</taxon>
        <taxon>Ascodesmidaceae</taxon>
        <taxon>Ascodesmis</taxon>
    </lineage>
</organism>